<organism evidence="3 4">
    <name type="scientific">Deefgea piscis</name>
    <dbReference type="NCBI Taxonomy" id="2739061"/>
    <lineage>
        <taxon>Bacteria</taxon>
        <taxon>Pseudomonadati</taxon>
        <taxon>Pseudomonadota</taxon>
        <taxon>Betaproteobacteria</taxon>
        <taxon>Neisseriales</taxon>
        <taxon>Chitinibacteraceae</taxon>
        <taxon>Deefgea</taxon>
    </lineage>
</organism>
<dbReference type="Proteomes" id="UP000504844">
    <property type="component" value="Chromosome"/>
</dbReference>
<dbReference type="Gene3D" id="3.40.50.11190">
    <property type="match status" value="1"/>
</dbReference>
<gene>
    <name evidence="3" type="primary">pseG</name>
    <name evidence="3" type="ORF">HQN60_14865</name>
</gene>
<sequence>MNIIFRVNAGVFNGLGHLIRCMALAKEFTDFDVKCVFICNKENGFPSGMIDGLGFDVFYIDESISLNEDAQFTVDLVEALFCEVVIVDSYLIGSDWETKVKHQVSKLVVIDDLPNRVHDCHILIDQNFRLTYDFLYSDLLPKNARKLLGPSFAMLRPEFVIERIKGCVAKKNINRVFVFFSGGDDAGETLKAINGLKDWVNDFNVAIDVDVVIGESNSDKKKIEEMCITNSWNLHCNVSNICELMYLSDIAIGSGGSNSWERCCLGIPAIVSILASNQEELINNLSIYGVVYSLGWASKLTSNDYYTALENFDNDIVEKMSNLALNLVDGLGAMRCCRSILDIEER</sequence>
<feature type="binding site" evidence="2">
    <location>
        <position position="156"/>
    </location>
    <ligand>
        <name>substrate</name>
    </ligand>
</feature>
<dbReference type="Gene3D" id="3.40.50.2000">
    <property type="entry name" value="Glycogen Phosphorylase B"/>
    <property type="match status" value="1"/>
</dbReference>
<dbReference type="AlphaFoldDB" id="A0A6M8SZC5"/>
<dbReference type="GO" id="GO:0016787">
    <property type="term" value="F:hydrolase activity"/>
    <property type="evidence" value="ECO:0007669"/>
    <property type="project" value="UniProtKB-KW"/>
</dbReference>
<dbReference type="RefSeq" id="WP_173534400.1">
    <property type="nucleotide sequence ID" value="NZ_CP054143.1"/>
</dbReference>
<protein>
    <submittedName>
        <fullName evidence="3">UDP-2,4-diacetamido-2,4, 6-trideoxy-beta-L-altropyranose hydrolase</fullName>
        <ecNumber evidence="3">3.6.1.57</ecNumber>
    </submittedName>
</protein>
<dbReference type="SUPFAM" id="SSF53756">
    <property type="entry name" value="UDP-Glycosyltransferase/glycogen phosphorylase"/>
    <property type="match status" value="1"/>
</dbReference>
<evidence type="ECO:0000313" key="3">
    <source>
        <dbReference type="EMBL" id="QKJ67899.1"/>
    </source>
</evidence>
<proteinExistence type="predicted"/>
<evidence type="ECO:0000256" key="2">
    <source>
        <dbReference type="PIRSR" id="PIRSR620023-2"/>
    </source>
</evidence>
<dbReference type="KEGG" id="dee:HQN60_14865"/>
<evidence type="ECO:0000313" key="4">
    <source>
        <dbReference type="Proteomes" id="UP000504844"/>
    </source>
</evidence>
<keyword evidence="4" id="KW-1185">Reference proteome</keyword>
<dbReference type="InterPro" id="IPR020023">
    <property type="entry name" value="PseG"/>
</dbReference>
<name>A0A6M8SZC5_9NEIS</name>
<dbReference type="NCBIfam" id="TIGR03590">
    <property type="entry name" value="PseG"/>
    <property type="match status" value="1"/>
</dbReference>
<feature type="binding site" evidence="2">
    <location>
        <position position="261"/>
    </location>
    <ligand>
        <name>substrate</name>
    </ligand>
</feature>
<keyword evidence="3" id="KW-0378">Hydrolase</keyword>
<reference evidence="3 4" key="1">
    <citation type="submission" date="2020-05" db="EMBL/GenBank/DDBJ databases">
        <title>Complete genome sequence of Deefgea sp. D17.</title>
        <authorList>
            <person name="Bae J.-W."/>
            <person name="Han J.E."/>
        </authorList>
    </citation>
    <scope>NUCLEOTIDE SEQUENCE [LARGE SCALE GENOMIC DNA]</scope>
    <source>
        <strain evidence="3 4">D17</strain>
    </source>
</reference>
<dbReference type="EMBL" id="CP054143">
    <property type="protein sequence ID" value="QKJ67899.1"/>
    <property type="molecule type" value="Genomic_DNA"/>
</dbReference>
<feature type="active site" description="Proton acceptor" evidence="1">
    <location>
        <position position="17"/>
    </location>
</feature>
<accession>A0A6M8SZC5</accession>
<dbReference type="EC" id="3.6.1.57" evidence="3"/>
<evidence type="ECO:0000256" key="1">
    <source>
        <dbReference type="PIRSR" id="PIRSR620023-1"/>
    </source>
</evidence>